<organism evidence="10 11">
    <name type="scientific">Panaeolus cyanescens</name>
    <dbReference type="NCBI Taxonomy" id="181874"/>
    <lineage>
        <taxon>Eukaryota</taxon>
        <taxon>Fungi</taxon>
        <taxon>Dikarya</taxon>
        <taxon>Basidiomycota</taxon>
        <taxon>Agaricomycotina</taxon>
        <taxon>Agaricomycetes</taxon>
        <taxon>Agaricomycetidae</taxon>
        <taxon>Agaricales</taxon>
        <taxon>Agaricineae</taxon>
        <taxon>Galeropsidaceae</taxon>
        <taxon>Panaeolus</taxon>
    </lineage>
</organism>
<sequence>MIRSHLFTLKLKPPHTIPSRGMSTTGCTLQIHRVRFNRHPPPPPPPASSSSSSSSSSTSPPSSSTTSSSSSSHSSSSSSNHNNDENHNTSTWSPKAETEETRVPGPFRKGYNSTKNVIRIGGSSGSGSGWGHRTGVTGTGWGSRGTVWSNNGGGTGWGGGGTGGGGTGWGGGGKGRRPSISSPRTGLLCLEKVPQTDRWRFMNVSKEYEEEFAKTLRQSLKSELAPHTLPLTHPISLHVRRVITRILDASELGKVVDEERYGLGRVWDWGWFGGEEGWFWGNNSGGEDNNKSGDGGILGGLFETETLGGTKKSTRESVGGVKDKKWEVVVVNDPNVVNAMAAPGEFYLLYFILFLFIFNTTWIGLIVVFTGILPICQDEEGLAAVLAHEIGHVVARHTAERLSSQTLYFTLLLILHSLGLNLGLSDVIQKVMWELPGSRKQELEADVIGLRLMSRACYDPGAAPRMFSRLANLESKHASKLEFFQTHPSSENRVKVRIWRIYLLSISPSSVAPSPSPSLPHFPSLSHSSSLSPPLSPFPLPFLPSLPPSLSLSTSFRFTSPPSVPFLSPIHFPLIQPTNPPTPHTQFLATHLPSAYAIFNSNPNCAGLHAEFERFREGRGVGRVWVGRGGEVERGE</sequence>
<keyword evidence="8" id="KW-0472">Membrane</keyword>
<evidence type="ECO:0000259" key="9">
    <source>
        <dbReference type="Pfam" id="PF01435"/>
    </source>
</evidence>
<evidence type="ECO:0000256" key="8">
    <source>
        <dbReference type="SAM" id="Phobius"/>
    </source>
</evidence>
<evidence type="ECO:0000256" key="3">
    <source>
        <dbReference type="ARBA" id="ARBA00022723"/>
    </source>
</evidence>
<dbReference type="InterPro" id="IPR051156">
    <property type="entry name" value="Mito/Outer_Membr_Metalloprot"/>
</dbReference>
<evidence type="ECO:0000313" key="11">
    <source>
        <dbReference type="Proteomes" id="UP000284842"/>
    </source>
</evidence>
<dbReference type="GO" id="GO:0034982">
    <property type="term" value="P:mitochondrial protein processing"/>
    <property type="evidence" value="ECO:0007669"/>
    <property type="project" value="TreeGrafter"/>
</dbReference>
<protein>
    <recommendedName>
        <fullName evidence="9">Peptidase M48 domain-containing protein</fullName>
    </recommendedName>
</protein>
<gene>
    <name evidence="10" type="ORF">CVT24_003295</name>
</gene>
<evidence type="ECO:0000313" key="10">
    <source>
        <dbReference type="EMBL" id="PPR05556.1"/>
    </source>
</evidence>
<dbReference type="GO" id="GO:0004222">
    <property type="term" value="F:metalloendopeptidase activity"/>
    <property type="evidence" value="ECO:0007669"/>
    <property type="project" value="InterPro"/>
</dbReference>
<keyword evidence="8" id="KW-1133">Transmembrane helix</keyword>
<keyword evidence="4" id="KW-0378">Hydrolase</keyword>
<feature type="region of interest" description="Disordered" evidence="7">
    <location>
        <begin position="1"/>
        <end position="132"/>
    </location>
</feature>
<dbReference type="Gene3D" id="3.30.2010.10">
    <property type="entry name" value="Metalloproteases ('zincins'), catalytic domain"/>
    <property type="match status" value="1"/>
</dbReference>
<dbReference type="PANTHER" id="PTHR22726">
    <property type="entry name" value="METALLOENDOPEPTIDASE OMA1"/>
    <property type="match status" value="1"/>
</dbReference>
<keyword evidence="3" id="KW-0479">Metal-binding</keyword>
<keyword evidence="11" id="KW-1185">Reference proteome</keyword>
<feature type="compositionally biased region" description="Gly residues" evidence="7">
    <location>
        <begin position="122"/>
        <end position="132"/>
    </location>
</feature>
<dbReference type="Proteomes" id="UP000284842">
    <property type="component" value="Unassembled WGS sequence"/>
</dbReference>
<dbReference type="AlphaFoldDB" id="A0A409YRC5"/>
<reference evidence="10 11" key="1">
    <citation type="journal article" date="2018" name="Evol. Lett.">
        <title>Horizontal gene cluster transfer increased hallucinogenic mushroom diversity.</title>
        <authorList>
            <person name="Reynolds H.T."/>
            <person name="Vijayakumar V."/>
            <person name="Gluck-Thaler E."/>
            <person name="Korotkin H.B."/>
            <person name="Matheny P.B."/>
            <person name="Slot J.C."/>
        </authorList>
    </citation>
    <scope>NUCLEOTIDE SEQUENCE [LARGE SCALE GENOMIC DNA]</scope>
    <source>
        <strain evidence="10 11">2629</strain>
    </source>
</reference>
<dbReference type="STRING" id="181874.A0A409YRC5"/>
<keyword evidence="8" id="KW-0812">Transmembrane</keyword>
<comment type="caution">
    <text evidence="10">The sequence shown here is derived from an EMBL/GenBank/DDBJ whole genome shotgun (WGS) entry which is preliminary data.</text>
</comment>
<dbReference type="GO" id="GO:0005743">
    <property type="term" value="C:mitochondrial inner membrane"/>
    <property type="evidence" value="ECO:0007669"/>
    <property type="project" value="TreeGrafter"/>
</dbReference>
<dbReference type="PANTHER" id="PTHR22726:SF1">
    <property type="entry name" value="METALLOENDOPEPTIDASE OMA1, MITOCHONDRIAL"/>
    <property type="match status" value="1"/>
</dbReference>
<dbReference type="GO" id="GO:0046872">
    <property type="term" value="F:metal ion binding"/>
    <property type="evidence" value="ECO:0007669"/>
    <property type="project" value="UniProtKB-KW"/>
</dbReference>
<evidence type="ECO:0000256" key="2">
    <source>
        <dbReference type="ARBA" id="ARBA00022670"/>
    </source>
</evidence>
<comment type="cofactor">
    <cofactor evidence="1">
        <name>Zn(2+)</name>
        <dbReference type="ChEBI" id="CHEBI:29105"/>
    </cofactor>
</comment>
<feature type="compositionally biased region" description="Gly residues" evidence="7">
    <location>
        <begin position="155"/>
        <end position="173"/>
    </location>
</feature>
<dbReference type="InterPro" id="IPR001915">
    <property type="entry name" value="Peptidase_M48"/>
</dbReference>
<feature type="transmembrane region" description="Helical" evidence="8">
    <location>
        <begin position="347"/>
        <end position="373"/>
    </location>
</feature>
<evidence type="ECO:0000256" key="5">
    <source>
        <dbReference type="ARBA" id="ARBA00022833"/>
    </source>
</evidence>
<accession>A0A409YRC5</accession>
<name>A0A409YRC5_9AGAR</name>
<dbReference type="OrthoDB" id="7464992at2759"/>
<keyword evidence="5" id="KW-0862">Zinc</keyword>
<dbReference type="EMBL" id="NHTK01000792">
    <property type="protein sequence ID" value="PPR05556.1"/>
    <property type="molecule type" value="Genomic_DNA"/>
</dbReference>
<feature type="domain" description="Peptidase M48" evidence="9">
    <location>
        <begin position="320"/>
        <end position="495"/>
    </location>
</feature>
<evidence type="ECO:0000256" key="4">
    <source>
        <dbReference type="ARBA" id="ARBA00022801"/>
    </source>
</evidence>
<keyword evidence="2" id="KW-0645">Protease</keyword>
<evidence type="ECO:0000256" key="1">
    <source>
        <dbReference type="ARBA" id="ARBA00001947"/>
    </source>
</evidence>
<dbReference type="Pfam" id="PF01435">
    <property type="entry name" value="Peptidase_M48"/>
    <property type="match status" value="1"/>
</dbReference>
<proteinExistence type="predicted"/>
<feature type="region of interest" description="Disordered" evidence="7">
    <location>
        <begin position="155"/>
        <end position="183"/>
    </location>
</feature>
<dbReference type="CDD" id="cd07331">
    <property type="entry name" value="M48C_Oma1_like"/>
    <property type="match status" value="1"/>
</dbReference>
<feature type="compositionally biased region" description="Low complexity" evidence="7">
    <location>
        <begin position="48"/>
        <end position="79"/>
    </location>
</feature>
<keyword evidence="6" id="KW-0482">Metalloprotease</keyword>
<dbReference type="InParanoid" id="A0A409YRC5"/>
<dbReference type="GO" id="GO:0006515">
    <property type="term" value="P:protein quality control for misfolded or incompletely synthesized proteins"/>
    <property type="evidence" value="ECO:0007669"/>
    <property type="project" value="TreeGrafter"/>
</dbReference>
<evidence type="ECO:0000256" key="6">
    <source>
        <dbReference type="ARBA" id="ARBA00023049"/>
    </source>
</evidence>
<evidence type="ECO:0000256" key="7">
    <source>
        <dbReference type="SAM" id="MobiDB-lite"/>
    </source>
</evidence>
<feature type="transmembrane region" description="Helical" evidence="8">
    <location>
        <begin position="406"/>
        <end position="424"/>
    </location>
</feature>